<evidence type="ECO:0000259" key="2">
    <source>
        <dbReference type="Pfam" id="PF07589"/>
    </source>
</evidence>
<evidence type="ECO:0000313" key="3">
    <source>
        <dbReference type="EMBL" id="TDT44227.1"/>
    </source>
</evidence>
<dbReference type="Pfam" id="PF07589">
    <property type="entry name" value="PEP-CTERM"/>
    <property type="match status" value="1"/>
</dbReference>
<comment type="caution">
    <text evidence="3">The sequence shown here is derived from an EMBL/GenBank/DDBJ whole genome shotgun (WGS) entry which is preliminary data.</text>
</comment>
<proteinExistence type="predicted"/>
<evidence type="ECO:0000256" key="1">
    <source>
        <dbReference type="SAM" id="SignalP"/>
    </source>
</evidence>
<dbReference type="NCBIfam" id="NF038133">
    <property type="entry name" value="choice_anch_L"/>
    <property type="match status" value="1"/>
</dbReference>
<feature type="chain" id="PRO_5020531822" evidence="1">
    <location>
        <begin position="24"/>
        <end position="297"/>
    </location>
</feature>
<dbReference type="OrthoDB" id="573436at2"/>
<name>A0A4R7K2F7_9GAMM</name>
<dbReference type="RefSeq" id="WP_133734631.1">
    <property type="nucleotide sequence ID" value="NZ_SOAX01000001.1"/>
</dbReference>
<protein>
    <submittedName>
        <fullName evidence="3">Putative secreted protein with PEP-CTERM sorting signal</fullName>
    </submittedName>
</protein>
<evidence type="ECO:0000313" key="4">
    <source>
        <dbReference type="Proteomes" id="UP000295830"/>
    </source>
</evidence>
<dbReference type="InterPro" id="IPR049804">
    <property type="entry name" value="Choice_anch_L"/>
</dbReference>
<gene>
    <name evidence="3" type="ORF">DES49_0327</name>
</gene>
<dbReference type="NCBIfam" id="TIGR02595">
    <property type="entry name" value="PEP_CTERM"/>
    <property type="match status" value="1"/>
</dbReference>
<accession>A0A4R7K2F7</accession>
<feature type="signal peptide" evidence="1">
    <location>
        <begin position="1"/>
        <end position="23"/>
    </location>
</feature>
<sequence>MRLTGTKPLVFLGFCLAGTQAAALTINPTSSGPDLTNAILGSGITVDDASINYVGEDGQAGFFSNGLSADIGIDSGILMTSGKAENAVGPNTSDSITTAWGTSGDATLDDLVVGATEDANVLEFDFESAGGDLFFDYVFASDEYNEFVNSTFNDVFAFTVDGVNIATLGPDDDAVSINNVNCGNPFGSADNFCDSYNNNDLNDGGGSLNVEYDGLTDVFTASILGLEPGTHTMKLAIADRGDSAYDSGVFIKGGSFSDKPETPETPGVKVPEPGTLSLIGLGLAGLGVTRRRSVRRS</sequence>
<keyword evidence="4" id="KW-1185">Reference proteome</keyword>
<dbReference type="InterPro" id="IPR013424">
    <property type="entry name" value="Ice-binding_C"/>
</dbReference>
<feature type="domain" description="Ice-binding protein C-terminal" evidence="2">
    <location>
        <begin position="270"/>
        <end position="291"/>
    </location>
</feature>
<dbReference type="EMBL" id="SOAX01000001">
    <property type="protein sequence ID" value="TDT44227.1"/>
    <property type="molecule type" value="Genomic_DNA"/>
</dbReference>
<dbReference type="Proteomes" id="UP000295830">
    <property type="component" value="Unassembled WGS sequence"/>
</dbReference>
<organism evidence="3 4">
    <name type="scientific">Halospina denitrificans</name>
    <dbReference type="NCBI Taxonomy" id="332522"/>
    <lineage>
        <taxon>Bacteria</taxon>
        <taxon>Pseudomonadati</taxon>
        <taxon>Pseudomonadota</taxon>
        <taxon>Gammaproteobacteria</taxon>
        <taxon>Halospina</taxon>
    </lineage>
</organism>
<dbReference type="AlphaFoldDB" id="A0A4R7K2F7"/>
<reference evidence="3 4" key="1">
    <citation type="submission" date="2019-03" db="EMBL/GenBank/DDBJ databases">
        <title>Genomic Encyclopedia of Type Strains, Phase IV (KMG-IV): sequencing the most valuable type-strain genomes for metagenomic binning, comparative biology and taxonomic classification.</title>
        <authorList>
            <person name="Goeker M."/>
        </authorList>
    </citation>
    <scope>NUCLEOTIDE SEQUENCE [LARGE SCALE GENOMIC DNA]</scope>
    <source>
        <strain evidence="3 4">DSM 15505</strain>
    </source>
</reference>
<keyword evidence="1" id="KW-0732">Signal</keyword>